<keyword evidence="8" id="KW-1015">Disulfide bond</keyword>
<dbReference type="PROSITE" id="PS00010">
    <property type="entry name" value="ASX_HYDROXYL"/>
    <property type="match status" value="1"/>
</dbReference>
<dbReference type="FunFam" id="1.10.510.10:FF:000606">
    <property type="entry name" value="Wall-associated receptor kinase 3"/>
    <property type="match status" value="1"/>
</dbReference>
<keyword evidence="18" id="KW-1267">Proteomics identification</keyword>
<dbReference type="Pfam" id="PF07714">
    <property type="entry name" value="PK_Tyr_Ser-Thr"/>
    <property type="match status" value="1"/>
</dbReference>
<evidence type="ECO:0000259" key="14">
    <source>
        <dbReference type="PROSITE" id="PS50011"/>
    </source>
</evidence>
<dbReference type="InParanoid" id="A0A804NRC6"/>
<evidence type="ECO:0000313" key="17">
    <source>
        <dbReference type="Proteomes" id="UP000007305"/>
    </source>
</evidence>
<gene>
    <name evidence="16" type="primary">LOC100193004</name>
</gene>
<dbReference type="InterPro" id="IPR008271">
    <property type="entry name" value="Ser/Thr_kinase_AS"/>
</dbReference>
<dbReference type="CDD" id="cd00054">
    <property type="entry name" value="EGF_CA"/>
    <property type="match status" value="1"/>
</dbReference>
<reference evidence="16" key="3">
    <citation type="submission" date="2021-05" db="UniProtKB">
        <authorList>
            <consortium name="EnsemblPlants"/>
        </authorList>
    </citation>
    <scope>IDENTIFICATION</scope>
    <source>
        <strain evidence="16">cv. B73</strain>
    </source>
</reference>
<keyword evidence="10" id="KW-0245">EGF-like domain</keyword>
<dbReference type="GeneID" id="100193004"/>
<dbReference type="PANTHER" id="PTHR27005">
    <property type="entry name" value="WALL-ASSOCIATED RECEPTOR KINASE-LIKE 21"/>
    <property type="match status" value="1"/>
</dbReference>
<dbReference type="InterPro" id="IPR000742">
    <property type="entry name" value="EGF"/>
</dbReference>
<dbReference type="PROSITE" id="PS00107">
    <property type="entry name" value="PROTEIN_KINASE_ATP"/>
    <property type="match status" value="1"/>
</dbReference>
<dbReference type="SMART" id="SM00181">
    <property type="entry name" value="EGF"/>
    <property type="match status" value="2"/>
</dbReference>
<keyword evidence="7 11" id="KW-0067">ATP-binding</keyword>
<dbReference type="Proteomes" id="UP000007305">
    <property type="component" value="Chromosome 4"/>
</dbReference>
<dbReference type="RefSeq" id="NP_001336604.1">
    <property type="nucleotide sequence ID" value="NM_001349675.1"/>
</dbReference>
<keyword evidence="5 11" id="KW-0547">Nucleotide-binding</keyword>
<dbReference type="SUPFAM" id="SSF56112">
    <property type="entry name" value="Protein kinase-like (PK-like)"/>
    <property type="match status" value="1"/>
</dbReference>
<reference evidence="17" key="1">
    <citation type="journal article" date="2009" name="Science">
        <title>The B73 maize genome: complexity, diversity, and dynamics.</title>
        <authorList>
            <person name="Schnable P.S."/>
            <person name="Ware D."/>
            <person name="Fulton R.S."/>
            <person name="Stein J.C."/>
            <person name="Wei F."/>
            <person name="Pasternak S."/>
            <person name="Liang C."/>
            <person name="Zhang J."/>
            <person name="Fulton L."/>
            <person name="Graves T.A."/>
            <person name="Minx P."/>
            <person name="Reily A.D."/>
            <person name="Courtney L."/>
            <person name="Kruchowski S.S."/>
            <person name="Tomlinson C."/>
            <person name="Strong C."/>
            <person name="Delehaunty K."/>
            <person name="Fronick C."/>
            <person name="Courtney B."/>
            <person name="Rock S.M."/>
            <person name="Belter E."/>
            <person name="Du F."/>
            <person name="Kim K."/>
            <person name="Abbott R.M."/>
            <person name="Cotton M."/>
            <person name="Levy A."/>
            <person name="Marchetto P."/>
            <person name="Ochoa K."/>
            <person name="Jackson S.M."/>
            <person name="Gillam B."/>
            <person name="Chen W."/>
            <person name="Yan L."/>
            <person name="Higginbotham J."/>
            <person name="Cardenas M."/>
            <person name="Waligorski J."/>
            <person name="Applebaum E."/>
            <person name="Phelps L."/>
            <person name="Falcone J."/>
            <person name="Kanchi K."/>
            <person name="Thane T."/>
            <person name="Scimone A."/>
            <person name="Thane N."/>
            <person name="Henke J."/>
            <person name="Wang T."/>
            <person name="Ruppert J."/>
            <person name="Shah N."/>
            <person name="Rotter K."/>
            <person name="Hodges J."/>
            <person name="Ingenthron E."/>
            <person name="Cordes M."/>
            <person name="Kohlberg S."/>
            <person name="Sgro J."/>
            <person name="Delgado B."/>
            <person name="Mead K."/>
            <person name="Chinwalla A."/>
            <person name="Leonard S."/>
            <person name="Crouse K."/>
            <person name="Collura K."/>
            <person name="Kudrna D."/>
            <person name="Currie J."/>
            <person name="He R."/>
            <person name="Angelova A."/>
            <person name="Rajasekar S."/>
            <person name="Mueller T."/>
            <person name="Lomeli R."/>
            <person name="Scara G."/>
            <person name="Ko A."/>
            <person name="Delaney K."/>
            <person name="Wissotski M."/>
            <person name="Lopez G."/>
            <person name="Campos D."/>
            <person name="Braidotti M."/>
            <person name="Ashley E."/>
            <person name="Golser W."/>
            <person name="Kim H."/>
            <person name="Lee S."/>
            <person name="Lin J."/>
            <person name="Dujmic Z."/>
            <person name="Kim W."/>
            <person name="Talag J."/>
            <person name="Zuccolo A."/>
            <person name="Fan C."/>
            <person name="Sebastian A."/>
            <person name="Kramer M."/>
            <person name="Spiegel L."/>
            <person name="Nascimento L."/>
            <person name="Zutavern T."/>
            <person name="Miller B."/>
            <person name="Ambroise C."/>
            <person name="Muller S."/>
            <person name="Spooner W."/>
            <person name="Narechania A."/>
            <person name="Ren L."/>
            <person name="Wei S."/>
            <person name="Kumari S."/>
            <person name="Faga B."/>
            <person name="Levy M.J."/>
            <person name="McMahan L."/>
            <person name="Van Buren P."/>
            <person name="Vaughn M.W."/>
            <person name="Ying K."/>
            <person name="Yeh C.-T."/>
            <person name="Emrich S.J."/>
            <person name="Jia Y."/>
            <person name="Kalyanaraman A."/>
            <person name="Hsia A.-P."/>
            <person name="Barbazuk W.B."/>
            <person name="Baucom R.S."/>
            <person name="Brutnell T.P."/>
            <person name="Carpita N.C."/>
            <person name="Chaparro C."/>
            <person name="Chia J.-M."/>
            <person name="Deragon J.-M."/>
            <person name="Estill J.C."/>
            <person name="Fu Y."/>
            <person name="Jeddeloh J.A."/>
            <person name="Han Y."/>
            <person name="Lee H."/>
            <person name="Li P."/>
            <person name="Lisch D.R."/>
            <person name="Liu S."/>
            <person name="Liu Z."/>
            <person name="Nagel D.H."/>
            <person name="McCann M.C."/>
            <person name="SanMiguel P."/>
            <person name="Myers A.M."/>
            <person name="Nettleton D."/>
            <person name="Nguyen J."/>
            <person name="Penning B.W."/>
            <person name="Ponnala L."/>
            <person name="Schneider K.L."/>
            <person name="Schwartz D.C."/>
            <person name="Sharma A."/>
            <person name="Soderlund C."/>
            <person name="Springer N.M."/>
            <person name="Sun Q."/>
            <person name="Wang H."/>
            <person name="Waterman M."/>
            <person name="Westerman R."/>
            <person name="Wolfgruber T.K."/>
            <person name="Yang L."/>
            <person name="Yu Y."/>
            <person name="Zhang L."/>
            <person name="Zhou S."/>
            <person name="Zhu Q."/>
            <person name="Bennetzen J.L."/>
            <person name="Dawe R.K."/>
            <person name="Jiang J."/>
            <person name="Jiang N."/>
            <person name="Presting G.G."/>
            <person name="Wessler S.R."/>
            <person name="Aluru S."/>
            <person name="Martienssen R.A."/>
            <person name="Clifton S.W."/>
            <person name="McCombie W.R."/>
            <person name="Wing R.A."/>
            <person name="Wilson R.K."/>
        </authorList>
    </citation>
    <scope>NUCLEOTIDE SEQUENCE [LARGE SCALE GENOMIC DNA]</scope>
    <source>
        <strain evidence="17">cv. B73</strain>
    </source>
</reference>
<dbReference type="InterPro" id="IPR017441">
    <property type="entry name" value="Protein_kinase_ATP_BS"/>
</dbReference>
<reference evidence="16" key="2">
    <citation type="submission" date="2019-07" db="EMBL/GenBank/DDBJ databases">
        <authorList>
            <person name="Seetharam A."/>
            <person name="Woodhouse M."/>
            <person name="Cannon E."/>
        </authorList>
    </citation>
    <scope>NUCLEOTIDE SEQUENCE [LARGE SCALE GENOMIC DNA]</scope>
    <source>
        <strain evidence="16">cv. B73</strain>
    </source>
</reference>
<dbReference type="FunCoup" id="A0A804NRC6">
    <property type="interactions" value="443"/>
</dbReference>
<dbReference type="InterPro" id="IPR000152">
    <property type="entry name" value="EGF-type_Asp/Asn_hydroxyl_site"/>
</dbReference>
<dbReference type="InterPro" id="IPR018097">
    <property type="entry name" value="EGF_Ca-bd_CS"/>
</dbReference>
<feature type="domain" description="EGF-like" evidence="15">
    <location>
        <begin position="349"/>
        <end position="387"/>
    </location>
</feature>
<dbReference type="InterPro" id="IPR001245">
    <property type="entry name" value="Ser-Thr/Tyr_kinase_cat_dom"/>
</dbReference>
<keyword evidence="12" id="KW-0812">Transmembrane</keyword>
<dbReference type="GO" id="GO:0005509">
    <property type="term" value="F:calcium ion binding"/>
    <property type="evidence" value="ECO:0007669"/>
    <property type="project" value="InterPro"/>
</dbReference>
<dbReference type="InterPro" id="IPR011009">
    <property type="entry name" value="Kinase-like_dom_sf"/>
</dbReference>
<feature type="domain" description="Protein kinase" evidence="14">
    <location>
        <begin position="457"/>
        <end position="722"/>
    </location>
</feature>
<dbReference type="SMART" id="SM00220">
    <property type="entry name" value="S_TKc"/>
    <property type="match status" value="1"/>
</dbReference>
<dbReference type="Gene3D" id="2.10.25.10">
    <property type="entry name" value="Laminin"/>
    <property type="match status" value="1"/>
</dbReference>
<name>A0A804NRC6_MAIZE</name>
<evidence type="ECO:0000256" key="12">
    <source>
        <dbReference type="SAM" id="Phobius"/>
    </source>
</evidence>
<dbReference type="PROSITE" id="PS00108">
    <property type="entry name" value="PROTEIN_KINASE_ST"/>
    <property type="match status" value="1"/>
</dbReference>
<dbReference type="FunFam" id="3.30.200.20:FF:000581">
    <property type="entry name" value="Wall-associated receptor kinase 3"/>
    <property type="match status" value="1"/>
</dbReference>
<keyword evidence="9" id="KW-0325">Glycoprotein</keyword>
<feature type="binding site" evidence="11">
    <location>
        <position position="485"/>
    </location>
    <ligand>
        <name>ATP</name>
        <dbReference type="ChEBI" id="CHEBI:30616"/>
    </ligand>
</feature>
<sequence>MRSKCAMAISSSTSRTQDLVPLLCLLLMAAAAPQHSCASPPLPVTLPGCPDKCGNISIPYPFGTKEGCFKPDFEVLCNDSFHPPRAFIQMAGAKITVDDTYYKTNEDGMPDNDIGSSEWPIELVDVSVSEGKARVLGAFSYDCKMNDTYHAVRRQEIDLGYWMPFSMSDADDVLMGIGSNVVAKQTSGPQCQSYLLYQLSTRKTDDPVNGSCSGQGCCSANLRSGGMAATEVTIQKNTKDDGGFYGDGVSCSYAMIVDKSWYNFSSPDVDSDAFLRRNAAGVPVVVNFSFGVDGCPNASEPTPDDFACVSNYSTCIERPPVLDNVSIPYFCSCSAGYEGNPYIHGGCQDIDECARPHMYPCYGGKCKNTPGDYECSCPAGTKGNAKQAPCTDLFPLPAKISVGGIGGLFLIALMVFVVLIRNEKRKMAEFFKKNGGPTLEKAKIIKIYRKEELTPILTRSNFIGRGAFGEVYKGLLDNQLVAVKKPIDGNVAQNDQFANEVIIQSQVIHKNIVKLIGCCLEVDKPMLVYEYLSKGSLDDILHGSSGVLLTLEQRLNIAAESAEGLAYMHSKTGKIILHGDVKPANILLNDCFTPKISDFGISRLIVIDKEQTDHIIGDRTYMDPVYLRDGILTDKSDVYSFGVVLLELISRKKATYSDNNSLVRSFLDAHKNQKEATELFDKEIAKPDVLKILASVYEIAVSCLNLDADERPNMAQVEASLLKLKADLGMIN</sequence>
<dbReference type="InterPro" id="IPR001881">
    <property type="entry name" value="EGF-like_Ca-bd_dom"/>
</dbReference>
<accession>A0A804NRC6</accession>
<keyword evidence="12" id="KW-1133">Transmembrane helix</keyword>
<dbReference type="AlphaFoldDB" id="A0A804NRC6"/>
<keyword evidence="17" id="KW-1185">Reference proteome</keyword>
<comment type="caution">
    <text evidence="10">Lacks conserved residue(s) required for the propagation of feature annotation.</text>
</comment>
<dbReference type="SUPFAM" id="SSF57196">
    <property type="entry name" value="EGF/Laminin"/>
    <property type="match status" value="1"/>
</dbReference>
<dbReference type="Gene3D" id="1.10.510.10">
    <property type="entry name" value="Transferase(Phosphotransferase) domain 1"/>
    <property type="match status" value="1"/>
</dbReference>
<evidence type="ECO:0000256" key="2">
    <source>
        <dbReference type="ARBA" id="ARBA00022527"/>
    </source>
</evidence>
<organism evidence="16 17">
    <name type="scientific">Zea mays</name>
    <name type="common">Maize</name>
    <dbReference type="NCBI Taxonomy" id="4577"/>
    <lineage>
        <taxon>Eukaryota</taxon>
        <taxon>Viridiplantae</taxon>
        <taxon>Streptophyta</taxon>
        <taxon>Embryophyta</taxon>
        <taxon>Tracheophyta</taxon>
        <taxon>Spermatophyta</taxon>
        <taxon>Magnoliopsida</taxon>
        <taxon>Liliopsida</taxon>
        <taxon>Poales</taxon>
        <taxon>Poaceae</taxon>
        <taxon>PACMAD clade</taxon>
        <taxon>Panicoideae</taxon>
        <taxon>Andropogonodae</taxon>
        <taxon>Andropogoneae</taxon>
        <taxon>Tripsacinae</taxon>
        <taxon>Zea</taxon>
    </lineage>
</organism>
<dbReference type="SMART" id="SM00179">
    <property type="entry name" value="EGF_CA"/>
    <property type="match status" value="1"/>
</dbReference>
<dbReference type="PROSITE" id="PS50026">
    <property type="entry name" value="EGF_3"/>
    <property type="match status" value="1"/>
</dbReference>
<evidence type="ECO:0000256" key="10">
    <source>
        <dbReference type="PROSITE-ProRule" id="PRU00076"/>
    </source>
</evidence>
<dbReference type="GO" id="GO:0004674">
    <property type="term" value="F:protein serine/threonine kinase activity"/>
    <property type="evidence" value="ECO:0007669"/>
    <property type="project" value="UniProtKB-KW"/>
</dbReference>
<dbReference type="GO" id="GO:0005886">
    <property type="term" value="C:plasma membrane"/>
    <property type="evidence" value="ECO:0000318"/>
    <property type="project" value="GO_Central"/>
</dbReference>
<dbReference type="PROSITE" id="PS50011">
    <property type="entry name" value="PROTEIN_KINASE_DOM"/>
    <property type="match status" value="1"/>
</dbReference>
<feature type="chain" id="PRO_5032318420" description="Protein kinase domain-containing protein" evidence="13">
    <location>
        <begin position="39"/>
        <end position="732"/>
    </location>
</feature>
<evidence type="ECO:0000256" key="4">
    <source>
        <dbReference type="ARBA" id="ARBA00022729"/>
    </source>
</evidence>
<dbReference type="EnsemblPlants" id="Zm00001eb180130_T003">
    <property type="protein sequence ID" value="Zm00001eb180130_P003"/>
    <property type="gene ID" value="Zm00001eb180130"/>
</dbReference>
<proteinExistence type="evidence at protein level"/>
<keyword evidence="3" id="KW-0808">Transferase</keyword>
<keyword evidence="4 13" id="KW-0732">Signal</keyword>
<keyword evidence="12" id="KW-0472">Membrane</keyword>
<feature type="transmembrane region" description="Helical" evidence="12">
    <location>
        <begin position="400"/>
        <end position="420"/>
    </location>
</feature>
<evidence type="ECO:0000256" key="13">
    <source>
        <dbReference type="SAM" id="SignalP"/>
    </source>
</evidence>
<dbReference type="InterPro" id="IPR000719">
    <property type="entry name" value="Prot_kinase_dom"/>
</dbReference>
<evidence type="ECO:0000256" key="6">
    <source>
        <dbReference type="ARBA" id="ARBA00022777"/>
    </source>
</evidence>
<evidence type="ECO:0000256" key="8">
    <source>
        <dbReference type="ARBA" id="ARBA00023157"/>
    </source>
</evidence>
<keyword evidence="2" id="KW-0723">Serine/threonine-protein kinase</keyword>
<comment type="subcellular location">
    <subcellularLocation>
        <location evidence="1">Membrane</location>
        <topology evidence="1">Single-pass type I membrane protein</topology>
    </subcellularLocation>
</comment>
<dbReference type="InterPro" id="IPR025287">
    <property type="entry name" value="WAK_GUB"/>
</dbReference>
<dbReference type="GO" id="GO:0007166">
    <property type="term" value="P:cell surface receptor signaling pathway"/>
    <property type="evidence" value="ECO:0000318"/>
    <property type="project" value="GO_Central"/>
</dbReference>
<evidence type="ECO:0008006" key="19">
    <source>
        <dbReference type="Google" id="ProtNLM"/>
    </source>
</evidence>
<evidence type="ECO:0000256" key="3">
    <source>
        <dbReference type="ARBA" id="ARBA00022679"/>
    </source>
</evidence>
<keyword evidence="6" id="KW-0418">Kinase</keyword>
<dbReference type="PROSITE" id="PS01187">
    <property type="entry name" value="EGF_CA"/>
    <property type="match status" value="1"/>
</dbReference>
<dbReference type="Pfam" id="PF13947">
    <property type="entry name" value="GUB_WAK_bind"/>
    <property type="match status" value="1"/>
</dbReference>
<dbReference type="GO" id="GO:0030247">
    <property type="term" value="F:polysaccharide binding"/>
    <property type="evidence" value="ECO:0007669"/>
    <property type="project" value="InterPro"/>
</dbReference>
<evidence type="ECO:0007829" key="18">
    <source>
        <dbReference type="PeptideAtlas" id="A0A804NRC6"/>
    </source>
</evidence>
<evidence type="ECO:0000256" key="11">
    <source>
        <dbReference type="PROSITE-ProRule" id="PRU10141"/>
    </source>
</evidence>
<feature type="signal peptide" evidence="13">
    <location>
        <begin position="1"/>
        <end position="38"/>
    </location>
</feature>
<evidence type="ECO:0000259" key="15">
    <source>
        <dbReference type="PROSITE" id="PS50026"/>
    </source>
</evidence>
<dbReference type="GO" id="GO:0005524">
    <property type="term" value="F:ATP binding"/>
    <property type="evidence" value="ECO:0007669"/>
    <property type="project" value="UniProtKB-UniRule"/>
</dbReference>
<dbReference type="PANTHER" id="PTHR27005:SF461">
    <property type="entry name" value="PROTEIN KINASE DOMAIN-CONTAINING PROTEIN"/>
    <property type="match status" value="1"/>
</dbReference>
<evidence type="ECO:0000313" key="16">
    <source>
        <dbReference type="EnsemblPlants" id="Zm00001eb180130_P003"/>
    </source>
</evidence>
<evidence type="ECO:0000256" key="1">
    <source>
        <dbReference type="ARBA" id="ARBA00004479"/>
    </source>
</evidence>
<dbReference type="Gramene" id="Zm00001eb180130_T003">
    <property type="protein sequence ID" value="Zm00001eb180130_P003"/>
    <property type="gene ID" value="Zm00001eb180130"/>
</dbReference>
<dbReference type="OrthoDB" id="674570at2759"/>
<dbReference type="InterPro" id="IPR045274">
    <property type="entry name" value="WAK-like"/>
</dbReference>
<dbReference type="Gene3D" id="3.30.200.20">
    <property type="entry name" value="Phosphorylase Kinase, domain 1"/>
    <property type="match status" value="1"/>
</dbReference>
<evidence type="ECO:0000256" key="9">
    <source>
        <dbReference type="ARBA" id="ARBA00023180"/>
    </source>
</evidence>
<protein>
    <recommendedName>
        <fullName evidence="19">Protein kinase domain-containing protein</fullName>
    </recommendedName>
</protein>
<evidence type="ECO:0000256" key="5">
    <source>
        <dbReference type="ARBA" id="ARBA00022741"/>
    </source>
</evidence>
<evidence type="ECO:0000256" key="7">
    <source>
        <dbReference type="ARBA" id="ARBA00022840"/>
    </source>
</evidence>